<dbReference type="NCBIfam" id="TIGR00005">
    <property type="entry name" value="rluA_subfam"/>
    <property type="match status" value="1"/>
</dbReference>
<dbReference type="SMART" id="SM00363">
    <property type="entry name" value="S4"/>
    <property type="match status" value="1"/>
</dbReference>
<dbReference type="PROSITE" id="PS50889">
    <property type="entry name" value="S4"/>
    <property type="match status" value="1"/>
</dbReference>
<dbReference type="Gene3D" id="3.10.290.10">
    <property type="entry name" value="RNA-binding S4 domain"/>
    <property type="match status" value="1"/>
</dbReference>
<sequence length="310" mass="34234">MPGATIHTVAAELAGQRIDNFLLRELKGVPRTRVYRLLRRGEVRVNGGRIRPTYRLAEGDRVRLPPVRQAAAGEAMAPSSAVMARLESAIIHEDDRLLIIDKPSGMAVHGGSGIAYGVVEALRLMRPRAPFLDLAHRLDRDTSGCLVLAKRRSALRALHSEFRDNRVDKHYLALLRGPLSPPQQRIDAPLRAEAGKGGERVMRVHPAGQSARTDVALLESYDGWSQVRATLHTGRTHQIRAHAASIGHPVAMDARYGDDRADRGLRTLGLRRLFLHAEHLGFELPGHGRIDVTAPLPDDLQALLSRLEHQ</sequence>
<dbReference type="GO" id="GO:0160141">
    <property type="term" value="F:23S rRNA pseudouridine(955/2504/2580) synthase activity"/>
    <property type="evidence" value="ECO:0007669"/>
    <property type="project" value="UniProtKB-EC"/>
</dbReference>
<dbReference type="SUPFAM" id="SSF55120">
    <property type="entry name" value="Pseudouridine synthase"/>
    <property type="match status" value="1"/>
</dbReference>
<comment type="caution">
    <text evidence="11">The sequence shown here is derived from an EMBL/GenBank/DDBJ whole genome shotgun (WGS) entry which is preliminary data.</text>
</comment>
<dbReference type="Pfam" id="PF01479">
    <property type="entry name" value="S4"/>
    <property type="match status" value="1"/>
</dbReference>
<protein>
    <recommendedName>
        <fullName evidence="9">Pseudouridine synthase</fullName>
        <ecNumber evidence="9">5.4.99.-</ecNumber>
    </recommendedName>
</protein>
<gene>
    <name evidence="11" type="ORF">FPL11_03445</name>
</gene>
<dbReference type="RefSeq" id="WP_144347334.1">
    <property type="nucleotide sequence ID" value="NZ_VMKP01000002.1"/>
</dbReference>
<evidence type="ECO:0000256" key="2">
    <source>
        <dbReference type="ARBA" id="ARBA00002876"/>
    </source>
</evidence>
<evidence type="ECO:0000259" key="10">
    <source>
        <dbReference type="SMART" id="SM00363"/>
    </source>
</evidence>
<accession>A0A557RJ19</accession>
<comment type="catalytic activity">
    <reaction evidence="1">
        <text>uridine(955/2504/2580) in 23S rRNA = pseudouridine(955/2504/2580) in 23S rRNA</text>
        <dbReference type="Rhea" id="RHEA:42528"/>
        <dbReference type="Rhea" id="RHEA-COMP:10099"/>
        <dbReference type="Rhea" id="RHEA-COMP:10100"/>
        <dbReference type="ChEBI" id="CHEBI:65314"/>
        <dbReference type="ChEBI" id="CHEBI:65315"/>
        <dbReference type="EC" id="5.4.99.24"/>
    </reaction>
</comment>
<evidence type="ECO:0000256" key="7">
    <source>
        <dbReference type="PIRSR" id="PIRSR606225-1"/>
    </source>
</evidence>
<dbReference type="GO" id="GO:0000455">
    <property type="term" value="P:enzyme-directed rRNA pseudouridine synthesis"/>
    <property type="evidence" value="ECO:0007669"/>
    <property type="project" value="TreeGrafter"/>
</dbReference>
<dbReference type="SUPFAM" id="SSF55174">
    <property type="entry name" value="Alpha-L RNA-binding motif"/>
    <property type="match status" value="1"/>
</dbReference>
<dbReference type="Gene3D" id="3.30.2350.10">
    <property type="entry name" value="Pseudouridine synthase"/>
    <property type="match status" value="1"/>
</dbReference>
<evidence type="ECO:0000256" key="4">
    <source>
        <dbReference type="ARBA" id="ARBA00022552"/>
    </source>
</evidence>
<dbReference type="Proteomes" id="UP000316688">
    <property type="component" value="Unassembled WGS sequence"/>
</dbReference>
<comment type="similarity">
    <text evidence="3 9">Belongs to the pseudouridine synthase RluA family.</text>
</comment>
<evidence type="ECO:0000256" key="8">
    <source>
        <dbReference type="PROSITE-ProRule" id="PRU00182"/>
    </source>
</evidence>
<evidence type="ECO:0000256" key="1">
    <source>
        <dbReference type="ARBA" id="ARBA00000381"/>
    </source>
</evidence>
<reference evidence="11 12" key="1">
    <citation type="submission" date="2019-07" db="EMBL/GenBank/DDBJ databases">
        <title>Reclasification of Spiribacter aquaticus.</title>
        <authorList>
            <person name="Leon M.J."/>
            <person name="Sanchez-Porro C."/>
            <person name="Ventosa A."/>
        </authorList>
    </citation>
    <scope>NUCLEOTIDE SEQUENCE [LARGE SCALE GENOMIC DNA]</scope>
    <source>
        <strain evidence="11 12">SP30</strain>
    </source>
</reference>
<feature type="active site" evidence="7">
    <location>
        <position position="139"/>
    </location>
</feature>
<comment type="catalytic activity">
    <reaction evidence="9">
        <text>a uridine in RNA = a pseudouridine in RNA</text>
        <dbReference type="Rhea" id="RHEA:48348"/>
        <dbReference type="Rhea" id="RHEA-COMP:12068"/>
        <dbReference type="Rhea" id="RHEA-COMP:12069"/>
        <dbReference type="ChEBI" id="CHEBI:65314"/>
        <dbReference type="ChEBI" id="CHEBI:65315"/>
    </reaction>
</comment>
<dbReference type="PANTHER" id="PTHR21600:SF92">
    <property type="entry name" value="RIBOSOMAL LARGE SUBUNIT PSEUDOURIDINE SYNTHASE C"/>
    <property type="match status" value="1"/>
</dbReference>
<evidence type="ECO:0000256" key="6">
    <source>
        <dbReference type="ARBA" id="ARBA00023235"/>
    </source>
</evidence>
<dbReference type="PANTHER" id="PTHR21600">
    <property type="entry name" value="MITOCHONDRIAL RNA PSEUDOURIDINE SYNTHASE"/>
    <property type="match status" value="1"/>
</dbReference>
<keyword evidence="6 9" id="KW-0413">Isomerase</keyword>
<dbReference type="Pfam" id="PF00849">
    <property type="entry name" value="PseudoU_synth_2"/>
    <property type="match status" value="1"/>
</dbReference>
<dbReference type="InterPro" id="IPR006225">
    <property type="entry name" value="PsdUridine_synth_RluC/D"/>
</dbReference>
<evidence type="ECO:0000313" key="11">
    <source>
        <dbReference type="EMBL" id="TVO65161.1"/>
    </source>
</evidence>
<name>A0A557RJ19_9GAMM</name>
<comment type="function">
    <text evidence="2">Responsible for synthesis of pseudouridine from uracil at positions 955, 2504 and 2580 in 23S ribosomal RNA.</text>
</comment>
<dbReference type="EC" id="5.4.99.-" evidence="9"/>
<organism evidence="11 12">
    <name type="scientific">Spiribacter aquaticus</name>
    <dbReference type="NCBI Taxonomy" id="1935996"/>
    <lineage>
        <taxon>Bacteria</taxon>
        <taxon>Pseudomonadati</taxon>
        <taxon>Pseudomonadota</taxon>
        <taxon>Gammaproteobacteria</taxon>
        <taxon>Chromatiales</taxon>
        <taxon>Ectothiorhodospiraceae</taxon>
        <taxon>Spiribacter</taxon>
    </lineage>
</organism>
<dbReference type="InterPro" id="IPR036986">
    <property type="entry name" value="S4_RNA-bd_sf"/>
</dbReference>
<keyword evidence="12" id="KW-1185">Reference proteome</keyword>
<evidence type="ECO:0000313" key="12">
    <source>
        <dbReference type="Proteomes" id="UP000316688"/>
    </source>
</evidence>
<dbReference type="CDD" id="cd02869">
    <property type="entry name" value="PseudoU_synth_RluA_like"/>
    <property type="match status" value="1"/>
</dbReference>
<dbReference type="InterPro" id="IPR006145">
    <property type="entry name" value="PsdUridine_synth_RsuA/RluA"/>
</dbReference>
<feature type="domain" description="RNA-binding S4" evidence="10">
    <location>
        <begin position="16"/>
        <end position="75"/>
    </location>
</feature>
<keyword evidence="4" id="KW-0698">rRNA processing</keyword>
<dbReference type="PROSITE" id="PS01129">
    <property type="entry name" value="PSI_RLU"/>
    <property type="match status" value="1"/>
</dbReference>
<dbReference type="EMBL" id="VMKP01000002">
    <property type="protein sequence ID" value="TVO65161.1"/>
    <property type="molecule type" value="Genomic_DNA"/>
</dbReference>
<dbReference type="InterPro" id="IPR050188">
    <property type="entry name" value="RluA_PseudoU_synthase"/>
</dbReference>
<proteinExistence type="inferred from homology"/>
<evidence type="ECO:0000256" key="9">
    <source>
        <dbReference type="RuleBase" id="RU362028"/>
    </source>
</evidence>
<dbReference type="InterPro" id="IPR006224">
    <property type="entry name" value="PsdUridine_synth_RluA-like_CS"/>
</dbReference>
<evidence type="ECO:0000256" key="3">
    <source>
        <dbReference type="ARBA" id="ARBA00010876"/>
    </source>
</evidence>
<evidence type="ECO:0000256" key="5">
    <source>
        <dbReference type="ARBA" id="ARBA00022884"/>
    </source>
</evidence>
<dbReference type="CDD" id="cd00165">
    <property type="entry name" value="S4"/>
    <property type="match status" value="1"/>
</dbReference>
<dbReference type="GO" id="GO:0003723">
    <property type="term" value="F:RNA binding"/>
    <property type="evidence" value="ECO:0007669"/>
    <property type="project" value="UniProtKB-KW"/>
</dbReference>
<dbReference type="InterPro" id="IPR002942">
    <property type="entry name" value="S4_RNA-bd"/>
</dbReference>
<dbReference type="InterPro" id="IPR020103">
    <property type="entry name" value="PsdUridine_synth_cat_dom_sf"/>
</dbReference>
<keyword evidence="5 8" id="KW-0694">RNA-binding</keyword>
<dbReference type="AlphaFoldDB" id="A0A557RJ19"/>